<sequence length="227" mass="25971">MVAYVRAAMNLCFLKAMIRSVPGRSQESWCRHCNEYETLPHVLGFCRKGELLRNNQHHWVRSRIAECLKKSEKFDVYEEVHCISCTGSTKRADIIAIDNNQKIGFIIDPTIRFEGAELQPQEVDLEKKIHYEPCFPYLKEKYHIPVCRWEVIGLLFGGGAAGLPPTILFCRLFAGATGMRIIINRTETASRKEAIPTTAYFPLHCEKITDTSLAVFKRTSEFRTADL</sequence>
<dbReference type="EMBL" id="JAJSOF020000036">
    <property type="protein sequence ID" value="KAJ4429169.1"/>
    <property type="molecule type" value="Genomic_DNA"/>
</dbReference>
<protein>
    <recommendedName>
        <fullName evidence="3">Reverse transcriptase zinc-binding domain-containing protein</fullName>
    </recommendedName>
</protein>
<comment type="caution">
    <text evidence="1">The sequence shown here is derived from an EMBL/GenBank/DDBJ whole genome shotgun (WGS) entry which is preliminary data.</text>
</comment>
<organism evidence="1 2">
    <name type="scientific">Periplaneta americana</name>
    <name type="common">American cockroach</name>
    <name type="synonym">Blatta americana</name>
    <dbReference type="NCBI Taxonomy" id="6978"/>
    <lineage>
        <taxon>Eukaryota</taxon>
        <taxon>Metazoa</taxon>
        <taxon>Ecdysozoa</taxon>
        <taxon>Arthropoda</taxon>
        <taxon>Hexapoda</taxon>
        <taxon>Insecta</taxon>
        <taxon>Pterygota</taxon>
        <taxon>Neoptera</taxon>
        <taxon>Polyneoptera</taxon>
        <taxon>Dictyoptera</taxon>
        <taxon>Blattodea</taxon>
        <taxon>Blattoidea</taxon>
        <taxon>Blattidae</taxon>
        <taxon>Blattinae</taxon>
        <taxon>Periplaneta</taxon>
    </lineage>
</organism>
<evidence type="ECO:0008006" key="3">
    <source>
        <dbReference type="Google" id="ProtNLM"/>
    </source>
</evidence>
<proteinExistence type="predicted"/>
<reference evidence="1 2" key="1">
    <citation type="journal article" date="2022" name="Allergy">
        <title>Genome assembly and annotation of Periplaneta americana reveal a comprehensive cockroach allergen profile.</title>
        <authorList>
            <person name="Wang L."/>
            <person name="Xiong Q."/>
            <person name="Saelim N."/>
            <person name="Wang L."/>
            <person name="Nong W."/>
            <person name="Wan A.T."/>
            <person name="Shi M."/>
            <person name="Liu X."/>
            <person name="Cao Q."/>
            <person name="Hui J.H.L."/>
            <person name="Sookrung N."/>
            <person name="Leung T.F."/>
            <person name="Tungtrongchitr A."/>
            <person name="Tsui S.K.W."/>
        </authorList>
    </citation>
    <scope>NUCLEOTIDE SEQUENCE [LARGE SCALE GENOMIC DNA]</scope>
    <source>
        <strain evidence="1">PWHHKU_190912</strain>
    </source>
</reference>
<dbReference type="Proteomes" id="UP001148838">
    <property type="component" value="Unassembled WGS sequence"/>
</dbReference>
<name>A0ABQ8S5L3_PERAM</name>
<keyword evidence="2" id="KW-1185">Reference proteome</keyword>
<evidence type="ECO:0000313" key="1">
    <source>
        <dbReference type="EMBL" id="KAJ4429169.1"/>
    </source>
</evidence>
<evidence type="ECO:0000313" key="2">
    <source>
        <dbReference type="Proteomes" id="UP001148838"/>
    </source>
</evidence>
<accession>A0ABQ8S5L3</accession>
<gene>
    <name evidence="1" type="ORF">ANN_26172</name>
</gene>